<gene>
    <name evidence="1" type="ORF">ACFQ4Y_00770</name>
</gene>
<protein>
    <submittedName>
        <fullName evidence="1">Uncharacterized protein</fullName>
    </submittedName>
</protein>
<evidence type="ECO:0000313" key="1">
    <source>
        <dbReference type="EMBL" id="MFD1425465.1"/>
    </source>
</evidence>
<dbReference type="EMBL" id="JBHTNU010000001">
    <property type="protein sequence ID" value="MFD1425465.1"/>
    <property type="molecule type" value="Genomic_DNA"/>
</dbReference>
<name>A0ABW4C7E5_9BACL</name>
<comment type="caution">
    <text evidence="1">The sequence shown here is derived from an EMBL/GenBank/DDBJ whole genome shotgun (WGS) entry which is preliminary data.</text>
</comment>
<accession>A0ABW4C7E5</accession>
<proteinExistence type="predicted"/>
<organism evidence="1 2">
    <name type="scientific">Kroppenstedtia sanguinis</name>
    <dbReference type="NCBI Taxonomy" id="1380684"/>
    <lineage>
        <taxon>Bacteria</taxon>
        <taxon>Bacillati</taxon>
        <taxon>Bacillota</taxon>
        <taxon>Bacilli</taxon>
        <taxon>Bacillales</taxon>
        <taxon>Thermoactinomycetaceae</taxon>
        <taxon>Kroppenstedtia</taxon>
    </lineage>
</organism>
<evidence type="ECO:0000313" key="2">
    <source>
        <dbReference type="Proteomes" id="UP001597282"/>
    </source>
</evidence>
<reference evidence="2" key="1">
    <citation type="journal article" date="2019" name="Int. J. Syst. Evol. Microbiol.">
        <title>The Global Catalogue of Microorganisms (GCM) 10K type strain sequencing project: providing services to taxonomists for standard genome sequencing and annotation.</title>
        <authorList>
            <consortium name="The Broad Institute Genomics Platform"/>
            <consortium name="The Broad Institute Genome Sequencing Center for Infectious Disease"/>
            <person name="Wu L."/>
            <person name="Ma J."/>
        </authorList>
    </citation>
    <scope>NUCLEOTIDE SEQUENCE [LARGE SCALE GENOMIC DNA]</scope>
    <source>
        <strain evidence="2">S1</strain>
    </source>
</reference>
<dbReference type="Gene3D" id="1.20.5.340">
    <property type="match status" value="1"/>
</dbReference>
<dbReference type="SUPFAM" id="SSF57997">
    <property type="entry name" value="Tropomyosin"/>
    <property type="match status" value="1"/>
</dbReference>
<dbReference type="Proteomes" id="UP001597282">
    <property type="component" value="Unassembled WGS sequence"/>
</dbReference>
<sequence length="89" mass="10219">MNDKIDLILEKLDGMDKRFGQVEQRIDGIDKRISALEREVKEGFQSLSNDVQVIREQTAHTAELQSPVRSLEKRVDDVEADVKLLKKVL</sequence>
<dbReference type="RefSeq" id="WP_380162225.1">
    <property type="nucleotide sequence ID" value="NZ_JBHTNU010000001.1"/>
</dbReference>
<keyword evidence="2" id="KW-1185">Reference proteome</keyword>